<feature type="signal peptide" evidence="2">
    <location>
        <begin position="1"/>
        <end position="21"/>
    </location>
</feature>
<dbReference type="Proteomes" id="UP000887575">
    <property type="component" value="Unassembled WGS sequence"/>
</dbReference>
<dbReference type="Pfam" id="PF00450">
    <property type="entry name" value="Peptidase_S10"/>
    <property type="match status" value="1"/>
</dbReference>
<dbReference type="GO" id="GO:0004185">
    <property type="term" value="F:serine-type carboxypeptidase activity"/>
    <property type="evidence" value="ECO:0007669"/>
    <property type="project" value="InterPro"/>
</dbReference>
<dbReference type="PRINTS" id="PR00724">
    <property type="entry name" value="CRBOXYPTASEC"/>
</dbReference>
<name>A0AAF3FKK1_9BILA</name>
<dbReference type="InterPro" id="IPR029058">
    <property type="entry name" value="AB_hydrolase_fold"/>
</dbReference>
<proteinExistence type="inferred from homology"/>
<reference evidence="4" key="1">
    <citation type="submission" date="2024-02" db="UniProtKB">
        <authorList>
            <consortium name="WormBaseParasite"/>
        </authorList>
    </citation>
    <scope>IDENTIFICATION</scope>
</reference>
<dbReference type="PANTHER" id="PTHR11802:SF70">
    <property type="entry name" value="SERINE CARBOXYPEPTIDASE CTSA-3.1"/>
    <property type="match status" value="1"/>
</dbReference>
<dbReference type="GO" id="GO:0006508">
    <property type="term" value="P:proteolysis"/>
    <property type="evidence" value="ECO:0007669"/>
    <property type="project" value="InterPro"/>
</dbReference>
<evidence type="ECO:0000313" key="3">
    <source>
        <dbReference type="Proteomes" id="UP000887575"/>
    </source>
</evidence>
<dbReference type="AlphaFoldDB" id="A0AAF3FKK1"/>
<accession>A0AAF3FKK1</accession>
<feature type="chain" id="PRO_5042058598" evidence="2">
    <location>
        <begin position="22"/>
        <end position="573"/>
    </location>
</feature>
<evidence type="ECO:0000256" key="1">
    <source>
        <dbReference type="ARBA" id="ARBA00009431"/>
    </source>
</evidence>
<dbReference type="WBParaSite" id="MBELARI_LOCUS7645">
    <property type="protein sequence ID" value="MBELARI_LOCUS7645"/>
    <property type="gene ID" value="MBELARI_LOCUS7645"/>
</dbReference>
<comment type="similarity">
    <text evidence="1">Belongs to the peptidase S10 family.</text>
</comment>
<protein>
    <submittedName>
        <fullName evidence="4">Serine carboxypeptidase</fullName>
    </submittedName>
</protein>
<dbReference type="InterPro" id="IPR001563">
    <property type="entry name" value="Peptidase_S10"/>
</dbReference>
<keyword evidence="2" id="KW-0732">Signal</keyword>
<dbReference type="PANTHER" id="PTHR11802">
    <property type="entry name" value="SERINE PROTEASE FAMILY S10 SERINE CARBOXYPEPTIDASE"/>
    <property type="match status" value="1"/>
</dbReference>
<organism evidence="3 4">
    <name type="scientific">Mesorhabditis belari</name>
    <dbReference type="NCBI Taxonomy" id="2138241"/>
    <lineage>
        <taxon>Eukaryota</taxon>
        <taxon>Metazoa</taxon>
        <taxon>Ecdysozoa</taxon>
        <taxon>Nematoda</taxon>
        <taxon>Chromadorea</taxon>
        <taxon>Rhabditida</taxon>
        <taxon>Rhabditina</taxon>
        <taxon>Rhabditomorpha</taxon>
        <taxon>Rhabditoidea</taxon>
        <taxon>Rhabditidae</taxon>
        <taxon>Mesorhabditinae</taxon>
        <taxon>Mesorhabditis</taxon>
    </lineage>
</organism>
<evidence type="ECO:0000313" key="4">
    <source>
        <dbReference type="WBParaSite" id="MBELARI_LOCUS7645"/>
    </source>
</evidence>
<dbReference type="SUPFAM" id="SSF53474">
    <property type="entry name" value="alpha/beta-Hydrolases"/>
    <property type="match status" value="1"/>
</dbReference>
<keyword evidence="3" id="KW-1185">Reference proteome</keyword>
<sequence length="573" mass="65449">MPMFLLNSGLVLLLFPHLVFSSILTDSQNGPFPGLGYTPPFKTYSGYLDAKNQKGASNWRMFYWLTESKNDPAKDPLAIYLAGGPGCTSVGEAFQEMGPFYANFGGDSLYENVYAWNARANVLYIDTPIGTGFSYDTNDTMSIYADDDLSRQQNYASIFDFFSRVAPEYKDRDFYLTGSSYSGVWQPMVAALIVDGINNKQFPNPNFKGFAIGNGYLDVIDLSNALVLWQAYHGKVAISQWEQMKKECYVENAGQRQYDMDTYNFFHFASTSNGFDWESDKSACGNFTVGLIDQPEVYNFYLECWGYEEDSSDGMRRKRPLQNPKSQTRFKKGFENHMAQSYRKPNSDPKVNTALLQNFESSDTQYGLPCWIMGAVTNYFNKPEVQKVFHIADDWRGKDGKVKEYVECNDDLYQQYNHSDKLSMQPYFEYIFENWKNPLKILIYNGDVDTVCNYLGDMKFVQRIAGKYNFKESDRTRWNFRGLTAGWQQRFTKDQIIIDMLTVKGAGHFVPNDRGGASVQMITGFFSHNPPNYETNLTNPTPQPIEFQQETVTKETSILSLLPAIGILISAFL</sequence>
<dbReference type="Gene3D" id="3.40.50.1820">
    <property type="entry name" value="alpha/beta hydrolase"/>
    <property type="match status" value="2"/>
</dbReference>
<evidence type="ECO:0000256" key="2">
    <source>
        <dbReference type="SAM" id="SignalP"/>
    </source>
</evidence>